<evidence type="ECO:0000313" key="1">
    <source>
        <dbReference type="EMBL" id="KYC71476.1"/>
    </source>
</evidence>
<dbReference type="AlphaFoldDB" id="A0A150KGK2"/>
<reference evidence="1 2" key="1">
    <citation type="submission" date="2016-01" db="EMBL/GenBank/DDBJ databases">
        <title>Genome Sequences of Twelve Sporeforming Bacillus Species Isolated from Foods.</title>
        <authorList>
            <person name="Berendsen E.M."/>
            <person name="Wells-Bennik M.H."/>
            <person name="Krawcyk A.O."/>
            <person name="De Jong A."/>
            <person name="Holsappel S."/>
            <person name="Eijlander R.T."/>
            <person name="Kuipers O.P."/>
        </authorList>
    </citation>
    <scope>NUCLEOTIDE SEQUENCE [LARGE SCALE GENOMIC DNA]</scope>
    <source>
        <strain evidence="1 2">B4099</strain>
    </source>
</reference>
<dbReference type="EMBL" id="LQYI01000028">
    <property type="protein sequence ID" value="KYC71476.1"/>
    <property type="molecule type" value="Genomic_DNA"/>
</dbReference>
<gene>
    <name evidence="1" type="ORF">B4099_2373</name>
</gene>
<proteinExistence type="predicted"/>
<comment type="caution">
    <text evidence="1">The sequence shown here is derived from an EMBL/GenBank/DDBJ whole genome shotgun (WGS) entry which is preliminary data.</text>
</comment>
<evidence type="ECO:0000313" key="2">
    <source>
        <dbReference type="Proteomes" id="UP000075304"/>
    </source>
</evidence>
<sequence>MFSNKYFANIGRILSSKPPAGFLRAFFGRNFTALKTANPAKGWFRIKPCCAAFRPENPSRKHLPAGRNFPRTAEKTAGFFIEFSRFIQNKQLYWSLEKSGKLCKNTKCRRRGMIKKNVFMHH</sequence>
<protein>
    <submittedName>
        <fullName evidence="1">Uncharacterized protein</fullName>
    </submittedName>
</protein>
<accession>A0A150KGK2</accession>
<name>A0A150KGK2_HEYCO</name>
<dbReference type="PATRIC" id="fig|1398.25.peg.2036"/>
<organism evidence="1 2">
    <name type="scientific">Heyndrickxia coagulans</name>
    <name type="common">Weizmannia coagulans</name>
    <dbReference type="NCBI Taxonomy" id="1398"/>
    <lineage>
        <taxon>Bacteria</taxon>
        <taxon>Bacillati</taxon>
        <taxon>Bacillota</taxon>
        <taxon>Bacilli</taxon>
        <taxon>Bacillales</taxon>
        <taxon>Bacillaceae</taxon>
        <taxon>Heyndrickxia</taxon>
    </lineage>
</organism>
<dbReference type="Proteomes" id="UP000075304">
    <property type="component" value="Unassembled WGS sequence"/>
</dbReference>